<feature type="short sequence motif" description="Histidine triad motif" evidence="2 3">
    <location>
        <begin position="172"/>
        <end position="176"/>
    </location>
</feature>
<dbReference type="PROSITE" id="PS51084">
    <property type="entry name" value="HIT_2"/>
    <property type="match status" value="1"/>
</dbReference>
<evidence type="ECO:0000313" key="7">
    <source>
        <dbReference type="Proteomes" id="UP000248817"/>
    </source>
</evidence>
<dbReference type="GO" id="GO:0003824">
    <property type="term" value="F:catalytic activity"/>
    <property type="evidence" value="ECO:0007669"/>
    <property type="project" value="InterPro"/>
</dbReference>
<sequence>MDTPSSSSSPSPCPFCTIAHTYPPLPPTTFLPPASDPKNASHPATPATPTTSPPSALDPSPAHLILSTPSLLAFLDIMPLTRGHLLLVTRAHYEKLGDVPVGVSREVRSFPPLSSPLLRSQHHPIPIGQWLPVLSRVVMRTLFGQGADAAPGEWHWNVVQNNGVRAAQQVPHVHFHVIPRPDYDSGSGAGRPSFVMFGRGQREELDEEEGEALARALRGQLAREVVHVRTGEGVDLE</sequence>
<dbReference type="Gene3D" id="3.30.428.10">
    <property type="entry name" value="HIT-like"/>
    <property type="match status" value="1"/>
</dbReference>
<dbReference type="SUPFAM" id="SSF54197">
    <property type="entry name" value="HIT-like"/>
    <property type="match status" value="1"/>
</dbReference>
<feature type="domain" description="HIT" evidence="5">
    <location>
        <begin position="51"/>
        <end position="187"/>
    </location>
</feature>
<dbReference type="InterPro" id="IPR001310">
    <property type="entry name" value="Histidine_triad_HIT"/>
</dbReference>
<evidence type="ECO:0000313" key="6">
    <source>
        <dbReference type="EMBL" id="PYI32923.1"/>
    </source>
</evidence>
<dbReference type="InterPro" id="IPR019808">
    <property type="entry name" value="Histidine_triad_CS"/>
</dbReference>
<dbReference type="AlphaFoldDB" id="A0A2V5IFV0"/>
<evidence type="ECO:0000259" key="5">
    <source>
        <dbReference type="PROSITE" id="PS51084"/>
    </source>
</evidence>
<dbReference type="PANTHER" id="PTHR46648">
    <property type="entry name" value="HIT FAMILY PROTEIN 1"/>
    <property type="match status" value="1"/>
</dbReference>
<evidence type="ECO:0000256" key="2">
    <source>
        <dbReference type="PIRSR" id="PIRSR601310-3"/>
    </source>
</evidence>
<evidence type="ECO:0000256" key="1">
    <source>
        <dbReference type="PIRSR" id="PIRSR601310-1"/>
    </source>
</evidence>
<protein>
    <submittedName>
        <fullName evidence="6">HIT-like protein</fullName>
    </submittedName>
</protein>
<dbReference type="GO" id="GO:0009117">
    <property type="term" value="P:nucleotide metabolic process"/>
    <property type="evidence" value="ECO:0007669"/>
    <property type="project" value="TreeGrafter"/>
</dbReference>
<evidence type="ECO:0000256" key="4">
    <source>
        <dbReference type="SAM" id="MobiDB-lite"/>
    </source>
</evidence>
<feature type="compositionally biased region" description="Low complexity" evidence="4">
    <location>
        <begin position="40"/>
        <end position="60"/>
    </location>
</feature>
<dbReference type="Pfam" id="PF01230">
    <property type="entry name" value="HIT"/>
    <property type="match status" value="1"/>
</dbReference>
<accession>A0A2V5IFV0</accession>
<keyword evidence="7" id="KW-1185">Reference proteome</keyword>
<proteinExistence type="predicted"/>
<dbReference type="EMBL" id="KZ825488">
    <property type="protein sequence ID" value="PYI32923.1"/>
    <property type="molecule type" value="Genomic_DNA"/>
</dbReference>
<name>A0A2V5IFV0_9EURO</name>
<dbReference type="InterPro" id="IPR036265">
    <property type="entry name" value="HIT-like_sf"/>
</dbReference>
<dbReference type="Proteomes" id="UP000248817">
    <property type="component" value="Unassembled WGS sequence"/>
</dbReference>
<evidence type="ECO:0000256" key="3">
    <source>
        <dbReference type="PROSITE-ProRule" id="PRU00464"/>
    </source>
</evidence>
<dbReference type="PROSITE" id="PS00892">
    <property type="entry name" value="HIT_1"/>
    <property type="match status" value="1"/>
</dbReference>
<dbReference type="InterPro" id="IPR011146">
    <property type="entry name" value="HIT-like"/>
</dbReference>
<feature type="region of interest" description="Disordered" evidence="4">
    <location>
        <begin position="27"/>
        <end position="60"/>
    </location>
</feature>
<dbReference type="PANTHER" id="PTHR46648:SF2">
    <property type="entry name" value="HIT DOMAIN-CONTAINING PROTEIN"/>
    <property type="match status" value="1"/>
</dbReference>
<gene>
    <name evidence="6" type="ORF">BP00DRAFT_368113</name>
</gene>
<reference evidence="6 7" key="1">
    <citation type="submission" date="2018-02" db="EMBL/GenBank/DDBJ databases">
        <title>The genomes of Aspergillus section Nigri reveals drivers in fungal speciation.</title>
        <authorList>
            <consortium name="DOE Joint Genome Institute"/>
            <person name="Vesth T.C."/>
            <person name="Nybo J."/>
            <person name="Theobald S."/>
            <person name="Brandl J."/>
            <person name="Frisvad J.C."/>
            <person name="Nielsen K.F."/>
            <person name="Lyhne E.K."/>
            <person name="Kogle M.E."/>
            <person name="Kuo A."/>
            <person name="Riley R."/>
            <person name="Clum A."/>
            <person name="Nolan M."/>
            <person name="Lipzen A."/>
            <person name="Salamov A."/>
            <person name="Henrissat B."/>
            <person name="Wiebenga A."/>
            <person name="De vries R.P."/>
            <person name="Grigoriev I.V."/>
            <person name="Mortensen U.H."/>
            <person name="Andersen M.R."/>
            <person name="Baker S.E."/>
        </authorList>
    </citation>
    <scope>NUCLEOTIDE SEQUENCE [LARGE SCALE GENOMIC DNA]</scope>
    <source>
        <strain evidence="6 7">CBS 114.80</strain>
    </source>
</reference>
<organism evidence="6 7">
    <name type="scientific">Aspergillus indologenus CBS 114.80</name>
    <dbReference type="NCBI Taxonomy" id="1450541"/>
    <lineage>
        <taxon>Eukaryota</taxon>
        <taxon>Fungi</taxon>
        <taxon>Dikarya</taxon>
        <taxon>Ascomycota</taxon>
        <taxon>Pezizomycotina</taxon>
        <taxon>Eurotiomycetes</taxon>
        <taxon>Eurotiomycetidae</taxon>
        <taxon>Eurotiales</taxon>
        <taxon>Aspergillaceae</taxon>
        <taxon>Aspergillus</taxon>
        <taxon>Aspergillus subgen. Circumdati</taxon>
    </lineage>
</organism>
<feature type="non-terminal residue" evidence="6">
    <location>
        <position position="237"/>
    </location>
</feature>
<feature type="active site" description="Tele-AMP-histidine intermediate" evidence="1">
    <location>
        <position position="174"/>
    </location>
</feature>